<protein>
    <submittedName>
        <fullName evidence="1">Uncharacterized protein</fullName>
    </submittedName>
</protein>
<comment type="caution">
    <text evidence="1">The sequence shown here is derived from an EMBL/GenBank/DDBJ whole genome shotgun (WGS) entry which is preliminary data.</text>
</comment>
<evidence type="ECO:0000313" key="2">
    <source>
        <dbReference type="Proteomes" id="UP001269402"/>
    </source>
</evidence>
<keyword evidence="2" id="KW-1185">Reference proteome</keyword>
<proteinExistence type="predicted"/>
<dbReference type="EMBL" id="JAVLSH010000016">
    <property type="protein sequence ID" value="MDR9763429.1"/>
    <property type="molecule type" value="Genomic_DNA"/>
</dbReference>
<dbReference type="AlphaFoldDB" id="A0AAW8PB28"/>
<organism evidence="1 2">
    <name type="scientific">Rhizobium redzepovicii</name>
    <dbReference type="NCBI Taxonomy" id="2867518"/>
    <lineage>
        <taxon>Bacteria</taxon>
        <taxon>Pseudomonadati</taxon>
        <taxon>Pseudomonadota</taxon>
        <taxon>Alphaproteobacteria</taxon>
        <taxon>Hyphomicrobiales</taxon>
        <taxon>Rhizobiaceae</taxon>
        <taxon>Rhizobium/Agrobacterium group</taxon>
        <taxon>Rhizobium</taxon>
    </lineage>
</organism>
<reference evidence="2" key="1">
    <citation type="submission" date="2023-07" db="EMBL/GenBank/DDBJ databases">
        <title>Genomic characterization of faba bean (Vicia faba) microsymbionts in Mexican soils.</title>
        <authorList>
            <person name="Rivera Orduna F.N."/>
            <person name="Guevara-Luna J."/>
            <person name="Yan J."/>
            <person name="Arroyo-Herrera I."/>
            <person name="Li Y."/>
            <person name="Vasquez-Murrieta M.S."/>
            <person name="Wang E.T."/>
        </authorList>
    </citation>
    <scope>NUCLEOTIDE SEQUENCE [LARGE SCALE GENOMIC DNA]</scope>
    <source>
        <strain evidence="2">CH6</strain>
    </source>
</reference>
<sequence length="46" mass="5336">MAEYRKITDEILKRMPDEDQYPRPAASVDPPIGRVAPCVGFCEQWR</sequence>
<gene>
    <name evidence="1" type="ORF">RJJ37_28010</name>
</gene>
<dbReference type="RefSeq" id="WP_168259677.1">
    <property type="nucleotide sequence ID" value="NZ_JAVLSG010000013.1"/>
</dbReference>
<name>A0AAW8PB28_9HYPH</name>
<evidence type="ECO:0000313" key="1">
    <source>
        <dbReference type="EMBL" id="MDR9763429.1"/>
    </source>
</evidence>
<dbReference type="Proteomes" id="UP001269402">
    <property type="component" value="Unassembled WGS sequence"/>
</dbReference>
<accession>A0AAW8PB28</accession>